<evidence type="ECO:0000256" key="16">
    <source>
        <dbReference type="SAM" id="SignalP"/>
    </source>
</evidence>
<evidence type="ECO:0000256" key="11">
    <source>
        <dbReference type="ARBA" id="ARBA00023065"/>
    </source>
</evidence>
<comment type="caution">
    <text evidence="17">The sequence shown here is derived from an EMBL/GenBank/DDBJ whole genome shotgun (WGS) entry which is preliminary data.</text>
</comment>
<evidence type="ECO:0000256" key="2">
    <source>
        <dbReference type="ARBA" id="ARBA00006833"/>
    </source>
</evidence>
<evidence type="ECO:0000256" key="8">
    <source>
        <dbReference type="ARBA" id="ARBA00022824"/>
    </source>
</evidence>
<organism evidence="17 18">
    <name type="scientific">Ceratodon purpureus</name>
    <name type="common">Fire moss</name>
    <name type="synonym">Dicranum purpureum</name>
    <dbReference type="NCBI Taxonomy" id="3225"/>
    <lineage>
        <taxon>Eukaryota</taxon>
        <taxon>Viridiplantae</taxon>
        <taxon>Streptophyta</taxon>
        <taxon>Embryophyta</taxon>
        <taxon>Bryophyta</taxon>
        <taxon>Bryophytina</taxon>
        <taxon>Bryopsida</taxon>
        <taxon>Dicranidae</taxon>
        <taxon>Pseudoditrichales</taxon>
        <taxon>Ditrichaceae</taxon>
        <taxon>Ceratodon</taxon>
    </lineage>
</organism>
<evidence type="ECO:0000256" key="6">
    <source>
        <dbReference type="ARBA" id="ARBA00022692"/>
    </source>
</evidence>
<dbReference type="GO" id="GO:2001256">
    <property type="term" value="P:regulation of store-operated calcium entry"/>
    <property type="evidence" value="ECO:0007669"/>
    <property type="project" value="InterPro"/>
</dbReference>
<dbReference type="PANTHER" id="PTHR15929">
    <property type="entry name" value="STORE-OPERATED CALCIUM ENTRY-ASSOCIATED REGULATORY FACTOR"/>
    <property type="match status" value="1"/>
</dbReference>
<evidence type="ECO:0000256" key="1">
    <source>
        <dbReference type="ARBA" id="ARBA00004115"/>
    </source>
</evidence>
<keyword evidence="7 16" id="KW-0732">Signal</keyword>
<dbReference type="PANTHER" id="PTHR15929:SF0">
    <property type="entry name" value="STORE-OPERATED CALCIUM ENTRY-ASSOCIATED REGULATORY FACTOR"/>
    <property type="match status" value="1"/>
</dbReference>
<dbReference type="GO" id="GO:0005789">
    <property type="term" value="C:endoplasmic reticulum membrane"/>
    <property type="evidence" value="ECO:0007669"/>
    <property type="project" value="UniProtKB-SubCell"/>
</dbReference>
<keyword evidence="10 15" id="KW-1133">Transmembrane helix</keyword>
<dbReference type="AlphaFoldDB" id="A0A8T0HW24"/>
<accession>A0A8T0HW24</accession>
<evidence type="ECO:0000313" key="17">
    <source>
        <dbReference type="EMBL" id="KAG0575290.1"/>
    </source>
</evidence>
<evidence type="ECO:0000256" key="9">
    <source>
        <dbReference type="ARBA" id="ARBA00022837"/>
    </source>
</evidence>
<dbReference type="Pfam" id="PF06682">
    <property type="entry name" value="SARAF"/>
    <property type="match status" value="1"/>
</dbReference>
<evidence type="ECO:0000313" key="18">
    <source>
        <dbReference type="Proteomes" id="UP000822688"/>
    </source>
</evidence>
<feature type="signal peptide" evidence="16">
    <location>
        <begin position="1"/>
        <end position="24"/>
    </location>
</feature>
<evidence type="ECO:0000256" key="13">
    <source>
        <dbReference type="ARBA" id="ARBA00031116"/>
    </source>
</evidence>
<dbReference type="EMBL" id="CM026426">
    <property type="protein sequence ID" value="KAG0575290.1"/>
    <property type="molecule type" value="Genomic_DNA"/>
</dbReference>
<dbReference type="GO" id="GO:0006816">
    <property type="term" value="P:calcium ion transport"/>
    <property type="evidence" value="ECO:0007669"/>
    <property type="project" value="UniProtKB-KW"/>
</dbReference>
<feature type="compositionally biased region" description="Basic and acidic residues" evidence="14">
    <location>
        <begin position="224"/>
        <end position="244"/>
    </location>
</feature>
<keyword evidence="9" id="KW-0106">Calcium</keyword>
<dbReference type="Proteomes" id="UP000822688">
    <property type="component" value="Chromosome V"/>
</dbReference>
<name>A0A8T0HW24_CERPU</name>
<evidence type="ECO:0000256" key="10">
    <source>
        <dbReference type="ARBA" id="ARBA00022989"/>
    </source>
</evidence>
<comment type="similarity">
    <text evidence="2">Belongs to the SARAF family.</text>
</comment>
<proteinExistence type="inferred from homology"/>
<sequence>MTHIKRDHVLFVLILGVILDTMEAEFVPNGRPVLLDEVKELHFQKGRETTYKRSPSLPQLRCTRGCEFEPDIVRCKNVKPRGRSSRWQCETNLPTHLKIGKTDIICEGFHSDEDEEVLEGSCALQYTLTHAGWALYGHKGAMEYDPKMKGWSASWIVISSVVGYIMLNIYNAVNWTQEFKTLLVRLRLLYKKFMRWLQGLRDETLPVSEAERKCCRFNAKHVRDRSGSSHDGPHCPDHCPDMDK</sequence>
<keyword evidence="4" id="KW-0813">Transport</keyword>
<keyword evidence="11" id="KW-0406">Ion transport</keyword>
<protein>
    <recommendedName>
        <fullName evidence="3">Store-operated calcium entry-associated regulatory factor</fullName>
    </recommendedName>
    <alternativeName>
        <fullName evidence="13">Transmembrane protein 66</fullName>
    </alternativeName>
</protein>
<feature type="chain" id="PRO_5035723234" description="Store-operated calcium entry-associated regulatory factor" evidence="16">
    <location>
        <begin position="25"/>
        <end position="244"/>
    </location>
</feature>
<evidence type="ECO:0000256" key="12">
    <source>
        <dbReference type="ARBA" id="ARBA00023136"/>
    </source>
</evidence>
<keyword evidence="8" id="KW-0256">Endoplasmic reticulum</keyword>
<evidence type="ECO:0000256" key="3">
    <source>
        <dbReference type="ARBA" id="ARBA00016584"/>
    </source>
</evidence>
<keyword evidence="6 15" id="KW-0812">Transmembrane</keyword>
<feature type="region of interest" description="Disordered" evidence="14">
    <location>
        <begin position="223"/>
        <end position="244"/>
    </location>
</feature>
<keyword evidence="18" id="KW-1185">Reference proteome</keyword>
<evidence type="ECO:0000256" key="15">
    <source>
        <dbReference type="SAM" id="Phobius"/>
    </source>
</evidence>
<reference evidence="17" key="1">
    <citation type="submission" date="2020-06" db="EMBL/GenBank/DDBJ databases">
        <title>WGS assembly of Ceratodon purpureus strain R40.</title>
        <authorList>
            <person name="Carey S.B."/>
            <person name="Jenkins J."/>
            <person name="Shu S."/>
            <person name="Lovell J.T."/>
            <person name="Sreedasyam A."/>
            <person name="Maumus F."/>
            <person name="Tiley G.P."/>
            <person name="Fernandez-Pozo N."/>
            <person name="Barry K."/>
            <person name="Chen C."/>
            <person name="Wang M."/>
            <person name="Lipzen A."/>
            <person name="Daum C."/>
            <person name="Saski C.A."/>
            <person name="Payton A.C."/>
            <person name="Mcbreen J.C."/>
            <person name="Conrad R.E."/>
            <person name="Kollar L.M."/>
            <person name="Olsson S."/>
            <person name="Huttunen S."/>
            <person name="Landis J.B."/>
            <person name="Wickett N.J."/>
            <person name="Johnson M.G."/>
            <person name="Rensing S.A."/>
            <person name="Grimwood J."/>
            <person name="Schmutz J."/>
            <person name="Mcdaniel S.F."/>
        </authorList>
    </citation>
    <scope>NUCLEOTIDE SEQUENCE</scope>
    <source>
        <strain evidence="17">R40</strain>
    </source>
</reference>
<keyword evidence="5" id="KW-0109">Calcium transport</keyword>
<evidence type="ECO:0000256" key="7">
    <source>
        <dbReference type="ARBA" id="ARBA00022729"/>
    </source>
</evidence>
<evidence type="ECO:0000256" key="5">
    <source>
        <dbReference type="ARBA" id="ARBA00022568"/>
    </source>
</evidence>
<gene>
    <name evidence="17" type="ORF">KC19_VG333900</name>
</gene>
<evidence type="ECO:0000256" key="14">
    <source>
        <dbReference type="SAM" id="MobiDB-lite"/>
    </source>
</evidence>
<comment type="subcellular location">
    <subcellularLocation>
        <location evidence="1">Endoplasmic reticulum membrane</location>
        <topology evidence="1">Single-pass type I membrane protein</topology>
    </subcellularLocation>
</comment>
<evidence type="ECO:0000256" key="4">
    <source>
        <dbReference type="ARBA" id="ARBA00022448"/>
    </source>
</evidence>
<feature type="transmembrane region" description="Helical" evidence="15">
    <location>
        <begin position="152"/>
        <end position="173"/>
    </location>
</feature>
<dbReference type="InterPro" id="IPR009567">
    <property type="entry name" value="SARAF"/>
</dbReference>
<keyword evidence="12 15" id="KW-0472">Membrane</keyword>